<dbReference type="AlphaFoldDB" id="A0AAE4JUL5"/>
<name>A0AAE4JUL5_CLOSG</name>
<comment type="caution">
    <text evidence="1">The sequence shown here is derived from an EMBL/GenBank/DDBJ whole genome shotgun (WGS) entry which is preliminary data.</text>
</comment>
<evidence type="ECO:0000313" key="1">
    <source>
        <dbReference type="EMBL" id="MDS1005391.1"/>
    </source>
</evidence>
<accession>A0AAE4JUL5</accession>
<organism evidence="1 2">
    <name type="scientific">Clostridium sporogenes</name>
    <dbReference type="NCBI Taxonomy" id="1509"/>
    <lineage>
        <taxon>Bacteria</taxon>
        <taxon>Bacillati</taxon>
        <taxon>Bacillota</taxon>
        <taxon>Clostridia</taxon>
        <taxon>Eubacteriales</taxon>
        <taxon>Clostridiaceae</taxon>
        <taxon>Clostridium</taxon>
    </lineage>
</organism>
<gene>
    <name evidence="1" type="ORF">P9J83_18195</name>
</gene>
<protein>
    <submittedName>
        <fullName evidence="1">Uncharacterized protein</fullName>
    </submittedName>
</protein>
<reference evidence="1" key="1">
    <citation type="submission" date="2023-04" db="EMBL/GenBank/DDBJ databases">
        <title>Assessment of the microbiological origin of a defect in Grana Padano cheese.</title>
        <authorList>
            <person name="Zago M."/>
            <person name="Rossetti L."/>
            <person name="Bonvini B."/>
            <person name="Carminati D."/>
            <person name="Giraffa G."/>
        </authorList>
    </citation>
    <scope>NUCLEOTIDE SEQUENCE</scope>
    <source>
        <strain evidence="1">4990</strain>
    </source>
</reference>
<proteinExistence type="predicted"/>
<dbReference type="RefSeq" id="WP_310944656.1">
    <property type="nucleotide sequence ID" value="NZ_JARUIS010000057.1"/>
</dbReference>
<dbReference type="Proteomes" id="UP001182303">
    <property type="component" value="Unassembled WGS sequence"/>
</dbReference>
<sequence length="67" mass="8158">MERKWISVKLKLPTSSGRFEVTIKSKGKRYIEICNYNSQSKIYPWGSKWEQFNVIAWRERDKPYQED</sequence>
<evidence type="ECO:0000313" key="2">
    <source>
        <dbReference type="Proteomes" id="UP001182303"/>
    </source>
</evidence>
<dbReference type="EMBL" id="JARUIS010000057">
    <property type="protein sequence ID" value="MDS1005391.1"/>
    <property type="molecule type" value="Genomic_DNA"/>
</dbReference>